<name>A0ABM9BM40_9BACL</name>
<reference evidence="2" key="1">
    <citation type="submission" date="2022-01" db="EMBL/GenBank/DDBJ databases">
        <authorList>
            <person name="Criscuolo A."/>
        </authorList>
    </citation>
    <scope>NUCLEOTIDE SEQUENCE</scope>
    <source>
        <strain evidence="2">CIP111892</strain>
    </source>
</reference>
<keyword evidence="1" id="KW-0472">Membrane</keyword>
<comment type="caution">
    <text evidence="2">The sequence shown here is derived from an EMBL/GenBank/DDBJ whole genome shotgun (WGS) entry which is preliminary data.</text>
</comment>
<keyword evidence="3" id="KW-1185">Reference proteome</keyword>
<evidence type="ECO:0000313" key="3">
    <source>
        <dbReference type="Proteomes" id="UP000838324"/>
    </source>
</evidence>
<dbReference type="Proteomes" id="UP000838324">
    <property type="component" value="Unassembled WGS sequence"/>
</dbReference>
<accession>A0ABM9BM40</accession>
<keyword evidence="1" id="KW-0812">Transmembrane</keyword>
<feature type="transmembrane region" description="Helical" evidence="1">
    <location>
        <begin position="6"/>
        <end position="23"/>
    </location>
</feature>
<evidence type="ECO:0000313" key="2">
    <source>
        <dbReference type="EMBL" id="CAH1190185.1"/>
    </source>
</evidence>
<proteinExistence type="predicted"/>
<evidence type="ECO:0000256" key="1">
    <source>
        <dbReference type="SAM" id="Phobius"/>
    </source>
</evidence>
<organism evidence="2 3">
    <name type="scientific">Paenibacillus auburnensis</name>
    <dbReference type="NCBI Taxonomy" id="2905649"/>
    <lineage>
        <taxon>Bacteria</taxon>
        <taxon>Bacillati</taxon>
        <taxon>Bacillota</taxon>
        <taxon>Bacilli</taxon>
        <taxon>Bacillales</taxon>
        <taxon>Paenibacillaceae</taxon>
        <taxon>Paenibacillus</taxon>
    </lineage>
</organism>
<gene>
    <name evidence="2" type="ORF">PAECIP111892_00047</name>
</gene>
<feature type="transmembrane region" description="Helical" evidence="1">
    <location>
        <begin position="73"/>
        <end position="92"/>
    </location>
</feature>
<dbReference type="EMBL" id="CAKMMG010000001">
    <property type="protein sequence ID" value="CAH1190185.1"/>
    <property type="molecule type" value="Genomic_DNA"/>
</dbReference>
<sequence length="105" mass="12266">MILKRATFWFSLVSIAICLHNYLGYDRKNILLFISNPVLVNTIYLEPFNHWYFNYESATINSGSADITVAFPSYIVHFLSYFLEGLIIDGLVRLRNRKPRCKVDN</sequence>
<keyword evidence="1" id="KW-1133">Transmembrane helix</keyword>
<protein>
    <submittedName>
        <fullName evidence="2">Uncharacterized protein</fullName>
    </submittedName>
</protein>